<sequence length="778" mass="85183">MKAAITRELAKIIPTIRCHGDFYATGKSEIAMPNLEVGGVGRIALPLLPVQAEQLIAIAARAPYGRGEETLIDTDVRRTWQIAADGVHLSGNSWARTLDAIVGKAANSLGVTGPVSAELYKLLVYDAGSFFVEHRDTEKIPGMFATLVVVLPSACNGGELIVRHRGREVCLDLNCSDSAEVSFAAFYADCVHEVRPVTSGFRLTLVYNLTRSGHRQPAVPPEYDKEQTAITALLRRWVANKDSPDDSSPEKLIYPLEYAYTPAELSFDALKSADAAAAAVLVRAAEEAAFDLHLALVSIDETGSAEYSGYASRRRSRWHRARDDDDDEEDYDDDFDVGEIIERTLTVSHWRRPDGRQPAINALPFEERELCPPGSFDGLEPDEQHFHEATGNEGASFERTYRRAAFVLWPRARRLAVLNQAGLGVTLPYLNDLAQRWTQSGGSQESPTWGEAHVLAGHMLHGWPASPGYFGTRQADEVISMLSSLTQLHDTVHVDTLLSAISAKGLYHGSENEALARAFGILPPERTAELMGQIISANAQMMPGACAGLLARTSEGTQPACPPALLHPVATALVETFLGQRASASRPGCLRWPDPIESSLIVDLLTALDRMDSPSLAGRVVEHVLGNPASFGMDAIIVPAVLGLTEWAPMANVASVQRLRAACLAHLRCRIAEPLEPPADFARTNTVSCRCVHCAELGRFLVDPGRKEWALKAAQHFRSHVESVIRQHDCDLDCATRRVGSPHSLICTKNQASYERRVRQRKDDLRNVERLDVFSEHG</sequence>
<dbReference type="PANTHER" id="PTHR33099">
    <property type="entry name" value="FE2OG DIOXYGENASE DOMAIN-CONTAINING PROTEIN"/>
    <property type="match status" value="1"/>
</dbReference>
<evidence type="ECO:0000313" key="2">
    <source>
        <dbReference type="Proteomes" id="UP000652198"/>
    </source>
</evidence>
<dbReference type="RefSeq" id="WP_172317331.1">
    <property type="nucleotide sequence ID" value="NZ_WOEY01000151.1"/>
</dbReference>
<dbReference type="Proteomes" id="UP000652198">
    <property type="component" value="Unassembled WGS sequence"/>
</dbReference>
<name>A0ABX2C402_9BURK</name>
<proteinExistence type="predicted"/>
<evidence type="ECO:0000313" key="1">
    <source>
        <dbReference type="EMBL" id="NPT46968.1"/>
    </source>
</evidence>
<keyword evidence="2" id="KW-1185">Reference proteome</keyword>
<reference evidence="1 2" key="1">
    <citation type="submission" date="2019-11" db="EMBL/GenBank/DDBJ databases">
        <title>Metabolism of dissolved organic matter in forest soils.</title>
        <authorList>
            <person name="Cyle K.T."/>
            <person name="Wilhelm R.C."/>
            <person name="Martinez C.E."/>
        </authorList>
    </citation>
    <scope>NUCLEOTIDE SEQUENCE [LARGE SCALE GENOMIC DNA]</scope>
    <source>
        <strain evidence="1 2">1N</strain>
    </source>
</reference>
<organism evidence="1 2">
    <name type="scientific">Paraburkholderia solitsugae</name>
    <dbReference type="NCBI Taxonomy" id="2675748"/>
    <lineage>
        <taxon>Bacteria</taxon>
        <taxon>Pseudomonadati</taxon>
        <taxon>Pseudomonadota</taxon>
        <taxon>Betaproteobacteria</taxon>
        <taxon>Burkholderiales</taxon>
        <taxon>Burkholderiaceae</taxon>
        <taxon>Paraburkholderia</taxon>
    </lineage>
</organism>
<gene>
    <name evidence="1" type="ORF">GNZ12_37835</name>
</gene>
<dbReference type="EMBL" id="WOEY01000151">
    <property type="protein sequence ID" value="NPT46968.1"/>
    <property type="molecule type" value="Genomic_DNA"/>
</dbReference>
<dbReference type="PANTHER" id="PTHR33099:SF7">
    <property type="entry name" value="MYND-TYPE DOMAIN-CONTAINING PROTEIN"/>
    <property type="match status" value="1"/>
</dbReference>
<comment type="caution">
    <text evidence="1">The sequence shown here is derived from an EMBL/GenBank/DDBJ whole genome shotgun (WGS) entry which is preliminary data.</text>
</comment>
<protein>
    <submittedName>
        <fullName evidence="1">2OG-Fe(II) oxygenase</fullName>
    </submittedName>
</protein>
<dbReference type="Gene3D" id="2.60.120.620">
    <property type="entry name" value="q2cbj1_9rhob like domain"/>
    <property type="match status" value="1"/>
</dbReference>
<accession>A0ABX2C402</accession>